<comment type="caution">
    <text evidence="1">The sequence shown here is derived from an EMBL/GenBank/DDBJ whole genome shotgun (WGS) entry which is preliminary data.</text>
</comment>
<reference evidence="1 2" key="1">
    <citation type="submission" date="2023-03" db="EMBL/GenBank/DDBJ databases">
        <title>Bacillus Genome Sequencing.</title>
        <authorList>
            <person name="Dunlap C."/>
        </authorList>
    </citation>
    <scope>NUCLEOTIDE SEQUENCE [LARGE SCALE GENOMIC DNA]</scope>
    <source>
        <strain evidence="1 2">B-14544</strain>
    </source>
</reference>
<dbReference type="Pfam" id="PF13561">
    <property type="entry name" value="adh_short_C2"/>
    <property type="match status" value="1"/>
</dbReference>
<dbReference type="EMBL" id="JARMQG010000159">
    <property type="protein sequence ID" value="MED3563294.1"/>
    <property type="molecule type" value="Genomic_DNA"/>
</dbReference>
<dbReference type="InterPro" id="IPR036291">
    <property type="entry name" value="NAD(P)-bd_dom_sf"/>
</dbReference>
<protein>
    <submittedName>
        <fullName evidence="1">SDR family oxidoreductase</fullName>
    </submittedName>
</protein>
<name>A0ABU6NAR5_9BACI</name>
<evidence type="ECO:0000313" key="2">
    <source>
        <dbReference type="Proteomes" id="UP001330749"/>
    </source>
</evidence>
<dbReference type="InterPro" id="IPR002347">
    <property type="entry name" value="SDR_fam"/>
</dbReference>
<organism evidence="1 2">
    <name type="scientific">Bacillus xiapuensis</name>
    <dbReference type="NCBI Taxonomy" id="2014075"/>
    <lineage>
        <taxon>Bacteria</taxon>
        <taxon>Bacillati</taxon>
        <taxon>Bacillota</taxon>
        <taxon>Bacilli</taxon>
        <taxon>Bacillales</taxon>
        <taxon>Bacillaceae</taxon>
        <taxon>Bacillus</taxon>
    </lineage>
</organism>
<gene>
    <name evidence="1" type="ORF">P4447_12700</name>
</gene>
<dbReference type="Proteomes" id="UP001330749">
    <property type="component" value="Unassembled WGS sequence"/>
</dbReference>
<sequence>MKTIQETGKVPKIHYPPIGHKDAEEIANVVAFLASPQASCITGSVISVDGGLTI</sequence>
<evidence type="ECO:0000313" key="1">
    <source>
        <dbReference type="EMBL" id="MED3563294.1"/>
    </source>
</evidence>
<dbReference type="RefSeq" id="WP_327968333.1">
    <property type="nucleotide sequence ID" value="NZ_JARMQG010000159.1"/>
</dbReference>
<dbReference type="Gene3D" id="3.40.50.720">
    <property type="entry name" value="NAD(P)-binding Rossmann-like Domain"/>
    <property type="match status" value="1"/>
</dbReference>
<accession>A0ABU6NAR5</accession>
<proteinExistence type="predicted"/>
<keyword evidence="2" id="KW-1185">Reference proteome</keyword>
<dbReference type="SUPFAM" id="SSF51735">
    <property type="entry name" value="NAD(P)-binding Rossmann-fold domains"/>
    <property type="match status" value="1"/>
</dbReference>